<name>A0A3A3A7P0_9EURO</name>
<protein>
    <recommendedName>
        <fullName evidence="4">Peptidase M50B-like-domain-containing protein</fullName>
    </recommendedName>
</protein>
<comment type="caution">
    <text evidence="2">The sequence shown here is derived from an EMBL/GenBank/DDBJ whole genome shotgun (WGS) entry which is preliminary data.</text>
</comment>
<dbReference type="PANTHER" id="PTHR33979">
    <property type="entry name" value="OS02G0221600 PROTEIN"/>
    <property type="match status" value="1"/>
</dbReference>
<feature type="transmembrane region" description="Helical" evidence="1">
    <location>
        <begin position="33"/>
        <end position="54"/>
    </location>
</feature>
<sequence length="266" mass="29038">MPPYYPIDTKRALMLAGPVLAKRDLSVNHTQSVTLGVMAAYVVVIALLWNLPYIRWSLWPFKMLVIAFHEFGHAITACCTGGKVKSISLDPHEGGVTKMQGGMSAITLPAGYLGSSLIGALLIFCGFNIVASKVASIVLGVCFLLTLWWARKDWLTIMTIILAVGLLVACWFIAHGEALRWVVLFIGVMSALYSAWDICDDLILRKVNTSDASVFAQKYGGSSQCWGVIWVFISLAFMAVGIVAGIAAFPESFHEQEDDSKNFIPT</sequence>
<dbReference type="EMBL" id="MVGC01000049">
    <property type="protein sequence ID" value="RJE25381.1"/>
    <property type="molecule type" value="Genomic_DNA"/>
</dbReference>
<keyword evidence="3" id="KW-1185">Reference proteome</keyword>
<feature type="transmembrane region" description="Helical" evidence="1">
    <location>
        <begin position="157"/>
        <end position="175"/>
    </location>
</feature>
<evidence type="ECO:0008006" key="4">
    <source>
        <dbReference type="Google" id="ProtNLM"/>
    </source>
</evidence>
<accession>A0A3A3A7P0</accession>
<evidence type="ECO:0000313" key="3">
    <source>
        <dbReference type="Proteomes" id="UP000266188"/>
    </source>
</evidence>
<organism evidence="2 3">
    <name type="scientific">Aspergillus sclerotialis</name>
    <dbReference type="NCBI Taxonomy" id="2070753"/>
    <lineage>
        <taxon>Eukaryota</taxon>
        <taxon>Fungi</taxon>
        <taxon>Dikarya</taxon>
        <taxon>Ascomycota</taxon>
        <taxon>Pezizomycotina</taxon>
        <taxon>Eurotiomycetes</taxon>
        <taxon>Eurotiomycetidae</taxon>
        <taxon>Eurotiales</taxon>
        <taxon>Aspergillaceae</taxon>
        <taxon>Aspergillus</taxon>
        <taxon>Aspergillus subgen. Polypaecilum</taxon>
    </lineage>
</organism>
<dbReference type="Pfam" id="PF13398">
    <property type="entry name" value="Peptidase_M50B"/>
    <property type="match status" value="1"/>
</dbReference>
<feature type="transmembrane region" description="Helical" evidence="1">
    <location>
        <begin position="181"/>
        <end position="204"/>
    </location>
</feature>
<dbReference type="InterPro" id="IPR049500">
    <property type="entry name" value="Peptidase_M50B-like"/>
</dbReference>
<dbReference type="AlphaFoldDB" id="A0A3A3A7P0"/>
<keyword evidence="1" id="KW-0812">Transmembrane</keyword>
<proteinExistence type="predicted"/>
<keyword evidence="1" id="KW-1133">Transmembrane helix</keyword>
<feature type="transmembrane region" description="Helical" evidence="1">
    <location>
        <begin position="130"/>
        <end position="150"/>
    </location>
</feature>
<keyword evidence="1" id="KW-0472">Membrane</keyword>
<dbReference type="Proteomes" id="UP000266188">
    <property type="component" value="Unassembled WGS sequence"/>
</dbReference>
<dbReference type="STRING" id="2070753.A0A3A3A7P0"/>
<reference evidence="3" key="1">
    <citation type="submission" date="2017-02" db="EMBL/GenBank/DDBJ databases">
        <authorList>
            <person name="Tafer H."/>
            <person name="Lopandic K."/>
        </authorList>
    </citation>
    <scope>NUCLEOTIDE SEQUENCE [LARGE SCALE GENOMIC DNA]</scope>
    <source>
        <strain evidence="3">CBS 366.77</strain>
    </source>
</reference>
<gene>
    <name evidence="2" type="ORF">PHISCL_02272</name>
</gene>
<evidence type="ECO:0000256" key="1">
    <source>
        <dbReference type="SAM" id="Phobius"/>
    </source>
</evidence>
<dbReference type="PANTHER" id="PTHR33979:SF2">
    <property type="entry name" value="PEPTIDASE M50B-LIKE-DOMAIN-CONTAINING PROTEIN"/>
    <property type="match status" value="1"/>
</dbReference>
<evidence type="ECO:0000313" key="2">
    <source>
        <dbReference type="EMBL" id="RJE25381.1"/>
    </source>
</evidence>
<feature type="transmembrane region" description="Helical" evidence="1">
    <location>
        <begin position="225"/>
        <end position="249"/>
    </location>
</feature>
<dbReference type="OrthoDB" id="40823at2759"/>
<feature type="transmembrane region" description="Helical" evidence="1">
    <location>
        <begin position="105"/>
        <end position="124"/>
    </location>
</feature>